<dbReference type="InterPro" id="IPR004358">
    <property type="entry name" value="Sig_transdc_His_kin-like_C"/>
</dbReference>
<evidence type="ECO:0000256" key="20">
    <source>
        <dbReference type="ARBA" id="ARBA00023136"/>
    </source>
</evidence>
<dbReference type="InterPro" id="IPR036890">
    <property type="entry name" value="HATPase_C_sf"/>
</dbReference>
<dbReference type="SUPFAM" id="SSF55785">
    <property type="entry name" value="PYP-like sensor domain (PAS domain)"/>
    <property type="match status" value="1"/>
</dbReference>
<evidence type="ECO:0000256" key="12">
    <source>
        <dbReference type="ARBA" id="ARBA00022723"/>
    </source>
</evidence>
<evidence type="ECO:0000256" key="23">
    <source>
        <dbReference type="SAM" id="Phobius"/>
    </source>
</evidence>
<keyword evidence="20 23" id="KW-0472">Membrane</keyword>
<dbReference type="SMART" id="SM00387">
    <property type="entry name" value="HATPase_c"/>
    <property type="match status" value="1"/>
</dbReference>
<evidence type="ECO:0000256" key="4">
    <source>
        <dbReference type="ARBA" id="ARBA00004496"/>
    </source>
</evidence>
<keyword evidence="15" id="KW-0067">ATP-binding</keyword>
<evidence type="ECO:0000256" key="21">
    <source>
        <dbReference type="ARBA" id="ARBA00024827"/>
    </source>
</evidence>
<dbReference type="Gene3D" id="3.30.450.20">
    <property type="entry name" value="PAS domain"/>
    <property type="match status" value="1"/>
</dbReference>
<evidence type="ECO:0000256" key="1">
    <source>
        <dbReference type="ARBA" id="ARBA00000085"/>
    </source>
</evidence>
<accession>A0ABQ1HG97</accession>
<dbReference type="PANTHER" id="PTHR24421:SF10">
    <property type="entry name" value="NITRATE_NITRITE SENSOR PROTEIN NARQ"/>
    <property type="match status" value="1"/>
</dbReference>
<dbReference type="CDD" id="cd00130">
    <property type="entry name" value="PAS"/>
    <property type="match status" value="1"/>
</dbReference>
<keyword evidence="17" id="KW-0408">Iron</keyword>
<keyword evidence="8" id="KW-0963">Cytoplasm</keyword>
<keyword evidence="12" id="KW-0479">Metal-binding</keyword>
<evidence type="ECO:0000256" key="17">
    <source>
        <dbReference type="ARBA" id="ARBA00023004"/>
    </source>
</evidence>
<sequence length="605" mass="69560">MTMPRETKALSEKLNFKKLKRLYIFALITIAVTVLLSQLLIQHNIKSQLNDSRLINISGKQRMLSQKLAKEILILNSSSNQLNFNQEIAAVKKTLALWEFTHQALEKGNDSLKFPKEKSPEMIALYQDIQPNAAIIIKSTKKYLENSQILLKSPKDQQEVQTILDNIAIFLSKMNRIVEQYEYEALEKVTRQQNIEYLILSFTLLVLFLEFLFIFKPTNKKIELLISKLLTSEKRAIKLARDTEIISAIKENSVKELKSLNYAMENTLLYCRISPHGKIIHMGDKFAKLLQYNPNFDTDKSFTKALTAVEKEQLDIDRIIADKHRSGWQGELKTTNRNGEPLWLDMSMIPVRIKKEELELLVICFNISIRKKAEIEIERLNRENTLEKINQQKIISSRIVENQENEQNRIAREIHDGIGQMLTGLKFSLESINLDDKEKSAQKIEYLKKLSLDIIKGVRTATFNLMPPELSDHGIVSSIAKLTLELTKLTGKNIQFYNKTDFDQRLDSLIEINIYRLTQEAINNAIKYADSSHIIVQLSHSNKILSITVDDNGKGFDVTSVEKKRNSESGMGLLFMKERVQYINGRAFINSIPGEGTRITFNIPI</sequence>
<dbReference type="PROSITE" id="PS50113">
    <property type="entry name" value="PAC"/>
    <property type="match status" value="1"/>
</dbReference>
<keyword evidence="7" id="KW-0004">4Fe-4S</keyword>
<dbReference type="Pfam" id="PF07730">
    <property type="entry name" value="HisKA_3"/>
    <property type="match status" value="1"/>
</dbReference>
<keyword evidence="10" id="KW-0808">Transferase</keyword>
<dbReference type="InterPro" id="IPR000014">
    <property type="entry name" value="PAS"/>
</dbReference>
<dbReference type="InterPro" id="IPR029095">
    <property type="entry name" value="NarX-like_N"/>
</dbReference>
<protein>
    <recommendedName>
        <fullName evidence="6">Oxygen sensor histidine kinase NreB</fullName>
        <ecNumber evidence="5">2.7.13.3</ecNumber>
    </recommendedName>
    <alternativeName>
        <fullName evidence="22">Nitrogen regulation protein B</fullName>
    </alternativeName>
</protein>
<name>A0ABQ1HG97_9FLAO</name>
<evidence type="ECO:0000256" key="10">
    <source>
        <dbReference type="ARBA" id="ARBA00022679"/>
    </source>
</evidence>
<dbReference type="Pfam" id="PF13426">
    <property type="entry name" value="PAS_9"/>
    <property type="match status" value="1"/>
</dbReference>
<keyword evidence="13" id="KW-0547">Nucleotide-binding</keyword>
<evidence type="ECO:0000259" key="25">
    <source>
        <dbReference type="PROSITE" id="PS50113"/>
    </source>
</evidence>
<dbReference type="Gene3D" id="1.20.5.1930">
    <property type="match status" value="1"/>
</dbReference>
<evidence type="ECO:0000256" key="2">
    <source>
        <dbReference type="ARBA" id="ARBA00001966"/>
    </source>
</evidence>
<comment type="catalytic activity">
    <reaction evidence="1">
        <text>ATP + protein L-histidine = ADP + protein N-phospho-L-histidine.</text>
        <dbReference type="EC" id="2.7.13.3"/>
    </reaction>
</comment>
<evidence type="ECO:0000259" key="24">
    <source>
        <dbReference type="PROSITE" id="PS50109"/>
    </source>
</evidence>
<comment type="function">
    <text evidence="21">Member of the two-component regulatory system NreB/NreC involved in the control of dissimilatory nitrate/nitrite reduction in response to oxygen. NreB functions as a direct oxygen sensor histidine kinase which is autophosphorylated, in the absence of oxygen, probably at the conserved histidine residue, and transfers its phosphate group probably to a conserved aspartate residue of NreC. NreB/NreC activates the expression of the nitrate (narGHJI) and nitrite (nir) reductase operons, as well as the putative nitrate transporter gene narT.</text>
</comment>
<evidence type="ECO:0000256" key="18">
    <source>
        <dbReference type="ARBA" id="ARBA00023012"/>
    </source>
</evidence>
<dbReference type="CDD" id="cd16917">
    <property type="entry name" value="HATPase_UhpB-NarQ-NarX-like"/>
    <property type="match status" value="1"/>
</dbReference>
<dbReference type="InterPro" id="IPR000700">
    <property type="entry name" value="PAS-assoc_C"/>
</dbReference>
<keyword evidence="14" id="KW-0418">Kinase</keyword>
<dbReference type="Proteomes" id="UP000658793">
    <property type="component" value="Unassembled WGS sequence"/>
</dbReference>
<dbReference type="PROSITE" id="PS50109">
    <property type="entry name" value="HIS_KIN"/>
    <property type="match status" value="1"/>
</dbReference>
<evidence type="ECO:0000313" key="26">
    <source>
        <dbReference type="EMBL" id="GGA74878.1"/>
    </source>
</evidence>
<dbReference type="EC" id="2.7.13.3" evidence="5"/>
<dbReference type="Pfam" id="PF13675">
    <property type="entry name" value="PilJ"/>
    <property type="match status" value="1"/>
</dbReference>
<dbReference type="InterPro" id="IPR003594">
    <property type="entry name" value="HATPase_dom"/>
</dbReference>
<keyword evidence="19" id="KW-0411">Iron-sulfur</keyword>
<proteinExistence type="predicted"/>
<dbReference type="Pfam" id="PF02518">
    <property type="entry name" value="HATPase_c"/>
    <property type="match status" value="1"/>
</dbReference>
<feature type="domain" description="PAC" evidence="25">
    <location>
        <begin position="328"/>
        <end position="379"/>
    </location>
</feature>
<evidence type="ECO:0000256" key="7">
    <source>
        <dbReference type="ARBA" id="ARBA00022485"/>
    </source>
</evidence>
<evidence type="ECO:0000256" key="16">
    <source>
        <dbReference type="ARBA" id="ARBA00022989"/>
    </source>
</evidence>
<evidence type="ECO:0000256" key="8">
    <source>
        <dbReference type="ARBA" id="ARBA00022490"/>
    </source>
</evidence>
<evidence type="ECO:0000256" key="13">
    <source>
        <dbReference type="ARBA" id="ARBA00022741"/>
    </source>
</evidence>
<feature type="transmembrane region" description="Helical" evidence="23">
    <location>
        <begin position="197"/>
        <end position="215"/>
    </location>
</feature>
<keyword evidence="9" id="KW-0597">Phosphoprotein</keyword>
<dbReference type="PRINTS" id="PR00344">
    <property type="entry name" value="BCTRLSENSOR"/>
</dbReference>
<evidence type="ECO:0000256" key="3">
    <source>
        <dbReference type="ARBA" id="ARBA00004141"/>
    </source>
</evidence>
<dbReference type="SUPFAM" id="SSF55874">
    <property type="entry name" value="ATPase domain of HSP90 chaperone/DNA topoisomerase II/histidine kinase"/>
    <property type="match status" value="1"/>
</dbReference>
<reference evidence="27" key="1">
    <citation type="journal article" date="2019" name="Int. J. Syst. Evol. Microbiol.">
        <title>The Global Catalogue of Microorganisms (GCM) 10K type strain sequencing project: providing services to taxonomists for standard genome sequencing and annotation.</title>
        <authorList>
            <consortium name="The Broad Institute Genomics Platform"/>
            <consortium name="The Broad Institute Genome Sequencing Center for Infectious Disease"/>
            <person name="Wu L."/>
            <person name="Ma J."/>
        </authorList>
    </citation>
    <scope>NUCLEOTIDE SEQUENCE [LARGE SCALE GENOMIC DNA]</scope>
    <source>
        <strain evidence="27">CGMCC 1.12811</strain>
    </source>
</reference>
<evidence type="ECO:0000313" key="27">
    <source>
        <dbReference type="Proteomes" id="UP000658793"/>
    </source>
</evidence>
<keyword evidence="18" id="KW-0902">Two-component regulatory system</keyword>
<comment type="caution">
    <text evidence="26">The sequence shown here is derived from an EMBL/GenBank/DDBJ whole genome shotgun (WGS) entry which is preliminary data.</text>
</comment>
<dbReference type="PANTHER" id="PTHR24421">
    <property type="entry name" value="NITRATE/NITRITE SENSOR PROTEIN NARX-RELATED"/>
    <property type="match status" value="1"/>
</dbReference>
<keyword evidence="27" id="KW-1185">Reference proteome</keyword>
<dbReference type="InterPro" id="IPR035965">
    <property type="entry name" value="PAS-like_dom_sf"/>
</dbReference>
<feature type="transmembrane region" description="Helical" evidence="23">
    <location>
        <begin position="21"/>
        <end position="41"/>
    </location>
</feature>
<dbReference type="InterPro" id="IPR050482">
    <property type="entry name" value="Sensor_HK_TwoCompSys"/>
</dbReference>
<comment type="cofactor">
    <cofactor evidence="2">
        <name>[4Fe-4S] cluster</name>
        <dbReference type="ChEBI" id="CHEBI:49883"/>
    </cofactor>
</comment>
<evidence type="ECO:0000256" key="5">
    <source>
        <dbReference type="ARBA" id="ARBA00012438"/>
    </source>
</evidence>
<evidence type="ECO:0000256" key="15">
    <source>
        <dbReference type="ARBA" id="ARBA00022840"/>
    </source>
</evidence>
<evidence type="ECO:0000256" key="9">
    <source>
        <dbReference type="ARBA" id="ARBA00022553"/>
    </source>
</evidence>
<evidence type="ECO:0000256" key="11">
    <source>
        <dbReference type="ARBA" id="ARBA00022692"/>
    </source>
</evidence>
<evidence type="ECO:0000256" key="22">
    <source>
        <dbReference type="ARBA" id="ARBA00030800"/>
    </source>
</evidence>
<dbReference type="InterPro" id="IPR011712">
    <property type="entry name" value="Sig_transdc_His_kin_sub3_dim/P"/>
</dbReference>
<keyword evidence="16 23" id="KW-1133">Transmembrane helix</keyword>
<dbReference type="InterPro" id="IPR005467">
    <property type="entry name" value="His_kinase_dom"/>
</dbReference>
<organism evidence="26 27">
    <name type="scientific">Flavobacterium palustre</name>
    <dbReference type="NCBI Taxonomy" id="1476463"/>
    <lineage>
        <taxon>Bacteria</taxon>
        <taxon>Pseudomonadati</taxon>
        <taxon>Bacteroidota</taxon>
        <taxon>Flavobacteriia</taxon>
        <taxon>Flavobacteriales</taxon>
        <taxon>Flavobacteriaceae</taxon>
        <taxon>Flavobacterium</taxon>
    </lineage>
</organism>
<dbReference type="EMBL" id="BMGA01000003">
    <property type="protein sequence ID" value="GGA74878.1"/>
    <property type="molecule type" value="Genomic_DNA"/>
</dbReference>
<gene>
    <name evidence="26" type="ORF">GCM10008015_14450</name>
</gene>
<evidence type="ECO:0000256" key="19">
    <source>
        <dbReference type="ARBA" id="ARBA00023014"/>
    </source>
</evidence>
<comment type="subcellular location">
    <subcellularLocation>
        <location evidence="4">Cytoplasm</location>
    </subcellularLocation>
    <subcellularLocation>
        <location evidence="3">Membrane</location>
        <topology evidence="3">Multi-pass membrane protein</topology>
    </subcellularLocation>
</comment>
<keyword evidence="11 23" id="KW-0812">Transmembrane</keyword>
<evidence type="ECO:0000256" key="6">
    <source>
        <dbReference type="ARBA" id="ARBA00017322"/>
    </source>
</evidence>
<dbReference type="Gene3D" id="3.30.565.10">
    <property type="entry name" value="Histidine kinase-like ATPase, C-terminal domain"/>
    <property type="match status" value="1"/>
</dbReference>
<evidence type="ECO:0000256" key="14">
    <source>
        <dbReference type="ARBA" id="ARBA00022777"/>
    </source>
</evidence>
<feature type="domain" description="Histidine kinase" evidence="24">
    <location>
        <begin position="409"/>
        <end position="605"/>
    </location>
</feature>